<dbReference type="GO" id="GO:0005524">
    <property type="term" value="F:ATP binding"/>
    <property type="evidence" value="ECO:0007669"/>
    <property type="project" value="UniProtKB-KW"/>
</dbReference>
<dbReference type="PANTHER" id="PTHR42794">
    <property type="entry name" value="HEMIN IMPORT ATP-BINDING PROTEIN HMUV"/>
    <property type="match status" value="1"/>
</dbReference>
<evidence type="ECO:0000256" key="6">
    <source>
        <dbReference type="ARBA" id="ARBA00037066"/>
    </source>
</evidence>
<dbReference type="RefSeq" id="WP_111749544.1">
    <property type="nucleotide sequence ID" value="NZ_PTPX01000007.1"/>
</dbReference>
<keyword evidence="3" id="KW-0547">Nucleotide-binding</keyword>
<organism evidence="8 9">
    <name type="scientific">Glaesserella australis</name>
    <dbReference type="NCBI Taxonomy" id="2094024"/>
    <lineage>
        <taxon>Bacteria</taxon>
        <taxon>Pseudomonadati</taxon>
        <taxon>Pseudomonadota</taxon>
        <taxon>Gammaproteobacteria</taxon>
        <taxon>Pasteurellales</taxon>
        <taxon>Pasteurellaceae</taxon>
        <taxon>Glaesserella</taxon>
    </lineage>
</organism>
<gene>
    <name evidence="8" type="ORF">C5N92_03835</name>
</gene>
<keyword evidence="9" id="KW-1185">Reference proteome</keyword>
<dbReference type="PROSITE" id="PS50893">
    <property type="entry name" value="ABC_TRANSPORTER_2"/>
    <property type="match status" value="1"/>
</dbReference>
<evidence type="ECO:0000259" key="7">
    <source>
        <dbReference type="PROSITE" id="PS50893"/>
    </source>
</evidence>
<protein>
    <submittedName>
        <fullName evidence="8">Heme ABC transporter ATP-binding protein</fullName>
    </submittedName>
</protein>
<sequence length="267" mass="31027">MICKKLTESDRLLHVKNLSYRLQQQTILHDLNFAIPQGKLTVLIGPNGAGKSTLLRILSGYLKAEQGQCEFHQKPIQHYSATELAHQRAVMRQHSQLNFPFSVEDVIRMGGYHRRKQEVEQWLETVITLTDCQSLRQKAYRQLSGGEQQRTQLARALLQLWSADMQGKLLFLDEPTSAFDLYHQQHCLRLMKQLCDEKRLTVFCILHDLNLASLYGDHILLLAEKQIQAQGTPHEVLTETQIQRWYKAEIKTLPHYATQTPQFQFCY</sequence>
<dbReference type="GO" id="GO:0016887">
    <property type="term" value="F:ATP hydrolysis activity"/>
    <property type="evidence" value="ECO:0007669"/>
    <property type="project" value="InterPro"/>
</dbReference>
<dbReference type="Pfam" id="PF00005">
    <property type="entry name" value="ABC_tran"/>
    <property type="match status" value="1"/>
</dbReference>
<comment type="caution">
    <text evidence="8">The sequence shown here is derived from an EMBL/GenBank/DDBJ whole genome shotgun (WGS) entry which is preliminary data.</text>
</comment>
<evidence type="ECO:0000313" key="8">
    <source>
        <dbReference type="EMBL" id="RAL19258.1"/>
    </source>
</evidence>
<evidence type="ECO:0000256" key="1">
    <source>
        <dbReference type="ARBA" id="ARBA00005417"/>
    </source>
</evidence>
<name>A0A328BY09_9PAST</name>
<evidence type="ECO:0000256" key="3">
    <source>
        <dbReference type="ARBA" id="ARBA00022741"/>
    </source>
</evidence>
<evidence type="ECO:0000313" key="9">
    <source>
        <dbReference type="Proteomes" id="UP000248689"/>
    </source>
</evidence>
<dbReference type="FunFam" id="3.40.50.300:FF:000134">
    <property type="entry name" value="Iron-enterobactin ABC transporter ATP-binding protein"/>
    <property type="match status" value="1"/>
</dbReference>
<dbReference type="SMART" id="SM00382">
    <property type="entry name" value="AAA"/>
    <property type="match status" value="1"/>
</dbReference>
<dbReference type="EMBL" id="PTPX01000007">
    <property type="protein sequence ID" value="RAL19258.1"/>
    <property type="molecule type" value="Genomic_DNA"/>
</dbReference>
<dbReference type="AlphaFoldDB" id="A0A328BY09"/>
<dbReference type="SUPFAM" id="SSF52540">
    <property type="entry name" value="P-loop containing nucleoside triphosphate hydrolases"/>
    <property type="match status" value="1"/>
</dbReference>
<dbReference type="Proteomes" id="UP000248689">
    <property type="component" value="Unassembled WGS sequence"/>
</dbReference>
<dbReference type="InterPro" id="IPR003439">
    <property type="entry name" value="ABC_transporter-like_ATP-bd"/>
</dbReference>
<comment type="similarity">
    <text evidence="1">Belongs to the ABC transporter superfamily.</text>
</comment>
<dbReference type="InterPro" id="IPR003593">
    <property type="entry name" value="AAA+_ATPase"/>
</dbReference>
<comment type="function">
    <text evidence="6">Part of the ABC transporter complex HmuTUV involved in hemin import. Responsible for energy coupling to the transport system.</text>
</comment>
<keyword evidence="5" id="KW-1278">Translocase</keyword>
<accession>A0A328BY09</accession>
<keyword evidence="2" id="KW-0813">Transport</keyword>
<proteinExistence type="inferred from homology"/>
<dbReference type="PANTHER" id="PTHR42794:SF1">
    <property type="entry name" value="HEMIN IMPORT ATP-BINDING PROTEIN HMUV"/>
    <property type="match status" value="1"/>
</dbReference>
<dbReference type="CDD" id="cd03214">
    <property type="entry name" value="ABC_Iron-Siderophores_B12_Hemin"/>
    <property type="match status" value="1"/>
</dbReference>
<dbReference type="OrthoDB" id="5292475at2"/>
<evidence type="ECO:0000256" key="2">
    <source>
        <dbReference type="ARBA" id="ARBA00022448"/>
    </source>
</evidence>
<dbReference type="NCBIfam" id="NF010068">
    <property type="entry name" value="PRK13548.1"/>
    <property type="match status" value="1"/>
</dbReference>
<dbReference type="Gene3D" id="3.40.50.300">
    <property type="entry name" value="P-loop containing nucleotide triphosphate hydrolases"/>
    <property type="match status" value="1"/>
</dbReference>
<reference evidence="9" key="1">
    <citation type="submission" date="2018-02" db="EMBL/GenBank/DDBJ databases">
        <title>Glaesserella australis sp. nov., isolated from the lungs of pigs.</title>
        <authorList>
            <person name="Turni C."/>
            <person name="Christensen H."/>
        </authorList>
    </citation>
    <scope>NUCLEOTIDE SEQUENCE [LARGE SCALE GENOMIC DNA]</scope>
    <source>
        <strain evidence="9">HS4635</strain>
    </source>
</reference>
<dbReference type="InterPro" id="IPR027417">
    <property type="entry name" value="P-loop_NTPase"/>
</dbReference>
<evidence type="ECO:0000256" key="4">
    <source>
        <dbReference type="ARBA" id="ARBA00022840"/>
    </source>
</evidence>
<keyword evidence="4 8" id="KW-0067">ATP-binding</keyword>
<evidence type="ECO:0000256" key="5">
    <source>
        <dbReference type="ARBA" id="ARBA00022967"/>
    </source>
</evidence>
<feature type="domain" description="ABC transporter" evidence="7">
    <location>
        <begin position="13"/>
        <end position="249"/>
    </location>
</feature>